<dbReference type="RefSeq" id="WP_377858292.1">
    <property type="nucleotide sequence ID" value="NZ_JBHLZU010000023.1"/>
</dbReference>
<evidence type="ECO:0000313" key="5">
    <source>
        <dbReference type="EMBL" id="MFB9907687.1"/>
    </source>
</evidence>
<evidence type="ECO:0000256" key="2">
    <source>
        <dbReference type="PROSITE-ProRule" id="PRU01248"/>
    </source>
</evidence>
<dbReference type="Proteomes" id="UP001589693">
    <property type="component" value="Unassembled WGS sequence"/>
</dbReference>
<evidence type="ECO:0000259" key="4">
    <source>
        <dbReference type="PROSITE" id="PS51900"/>
    </source>
</evidence>
<evidence type="ECO:0000256" key="1">
    <source>
        <dbReference type="ARBA" id="ARBA00023125"/>
    </source>
</evidence>
<organism evidence="5 6">
    <name type="scientific">Allokutzneria oryzae</name>
    <dbReference type="NCBI Taxonomy" id="1378989"/>
    <lineage>
        <taxon>Bacteria</taxon>
        <taxon>Bacillati</taxon>
        <taxon>Actinomycetota</taxon>
        <taxon>Actinomycetes</taxon>
        <taxon>Pseudonocardiales</taxon>
        <taxon>Pseudonocardiaceae</taxon>
        <taxon>Allokutzneria</taxon>
    </lineage>
</organism>
<dbReference type="SUPFAM" id="SSF56349">
    <property type="entry name" value="DNA breaking-rejoining enzymes"/>
    <property type="match status" value="1"/>
</dbReference>
<dbReference type="InterPro" id="IPR010998">
    <property type="entry name" value="Integrase_recombinase_N"/>
</dbReference>
<feature type="region of interest" description="Disordered" evidence="3">
    <location>
        <begin position="291"/>
        <end position="317"/>
    </location>
</feature>
<comment type="caution">
    <text evidence="5">The sequence shown here is derived from an EMBL/GenBank/DDBJ whole genome shotgun (WGS) entry which is preliminary data.</text>
</comment>
<dbReference type="InterPro" id="IPR011010">
    <property type="entry name" value="DNA_brk_join_enz"/>
</dbReference>
<evidence type="ECO:0000313" key="6">
    <source>
        <dbReference type="Proteomes" id="UP001589693"/>
    </source>
</evidence>
<proteinExistence type="predicted"/>
<sequence length="324" mass="35785">MDKAPTTPIMTSAAVSRLVNAWMATIPSEHTRRRYRRDLGKLASWLLVHRGRGVLATRAEDVIAYSHTLTGHRHDLDHRVHPLRRHNTIATKATAWSSFFAYCVRQGLLTANPVQEARALDPAAAYPPHPHHPARTVDAAALRTLVTEAHRDPWLGGSLGASLLGLLIVTQWRPERVTTRTLTDLSRRGVHDDEQWIPLPAELHHYLGAWLDERPDVVGAHVFFERSGLRRISAIELMRLVLRCAERAGLGDAVTATQVARAAAELTRRGVAVVLPPLAELRAVAPAPEQLALPDDPRENDAHQPGYGQQALLPLPEGVIRQTG</sequence>
<keyword evidence="6" id="KW-1185">Reference proteome</keyword>
<dbReference type="Gene3D" id="1.10.150.130">
    <property type="match status" value="1"/>
</dbReference>
<accession>A0ABV6A3F8</accession>
<gene>
    <name evidence="5" type="ORF">ACFFQA_27450</name>
</gene>
<reference evidence="5 6" key="1">
    <citation type="submission" date="2024-09" db="EMBL/GenBank/DDBJ databases">
        <authorList>
            <person name="Sun Q."/>
            <person name="Mori K."/>
        </authorList>
    </citation>
    <scope>NUCLEOTIDE SEQUENCE [LARGE SCALE GENOMIC DNA]</scope>
    <source>
        <strain evidence="5 6">TBRC 7907</strain>
    </source>
</reference>
<keyword evidence="1 2" id="KW-0238">DNA-binding</keyword>
<protein>
    <recommendedName>
        <fullName evidence="4">Core-binding (CB) domain-containing protein</fullName>
    </recommendedName>
</protein>
<dbReference type="EMBL" id="JBHLZU010000023">
    <property type="protein sequence ID" value="MFB9907687.1"/>
    <property type="molecule type" value="Genomic_DNA"/>
</dbReference>
<feature type="domain" description="Core-binding (CB)" evidence="4">
    <location>
        <begin position="13"/>
        <end position="104"/>
    </location>
</feature>
<name>A0ABV6A3F8_9PSEU</name>
<dbReference type="PROSITE" id="PS51900">
    <property type="entry name" value="CB"/>
    <property type="match status" value="1"/>
</dbReference>
<evidence type="ECO:0000256" key="3">
    <source>
        <dbReference type="SAM" id="MobiDB-lite"/>
    </source>
</evidence>
<dbReference type="InterPro" id="IPR044068">
    <property type="entry name" value="CB"/>
</dbReference>